<gene>
    <name evidence="1" type="ORF">METZ01_LOCUS197688</name>
</gene>
<organism evidence="1">
    <name type="scientific">marine metagenome</name>
    <dbReference type="NCBI Taxonomy" id="408172"/>
    <lineage>
        <taxon>unclassified sequences</taxon>
        <taxon>metagenomes</taxon>
        <taxon>ecological metagenomes</taxon>
    </lineage>
</organism>
<dbReference type="AlphaFoldDB" id="A0A382E3Y0"/>
<dbReference type="InterPro" id="IPR008323">
    <property type="entry name" value="UCP033563"/>
</dbReference>
<sequence>VITSENQLSFLNVTRSLEDLPVEQGNDAEGLLNECKEAMDHLYKADVYQSFDEPSLFIYRIDIRHNGSIHSQTGIVGLVPVEDTESVQILKHEEVRPERSDLMSRHLVAVGASSSPISLTYKNDEQLDKAITNCTSNEPVLMTEDSEMKQTIWKVVGETAKELSELVSNKILYITDGHHRMAAAEEALKKSNKNYGPLESTLAVLFPDDEMLVLPFHRRVGDPEGRSSQDLLKAISAVCEIEKSDETTPERIGEVGLYLDGQSHKIILPKSNGNNLVDQLDVARLQEHILAPIFGVVNPGTHKLIDYVPGPLGINVVKERCDKDSWLGFVMHPLKIKDLMDVAEAGELMPPKSSYLMPKPRSGVFVRDLNREKNIQ</sequence>
<feature type="non-terminal residue" evidence="1">
    <location>
        <position position="1"/>
    </location>
</feature>
<name>A0A382E3Y0_9ZZZZ</name>
<evidence type="ECO:0008006" key="2">
    <source>
        <dbReference type="Google" id="ProtNLM"/>
    </source>
</evidence>
<dbReference type="Pfam" id="PF06245">
    <property type="entry name" value="DUF1015"/>
    <property type="match status" value="1"/>
</dbReference>
<dbReference type="PANTHER" id="PTHR36454:SF1">
    <property type="entry name" value="DUF1015 DOMAIN-CONTAINING PROTEIN"/>
    <property type="match status" value="1"/>
</dbReference>
<proteinExistence type="predicted"/>
<reference evidence="1" key="1">
    <citation type="submission" date="2018-05" db="EMBL/GenBank/DDBJ databases">
        <authorList>
            <person name="Lanie J.A."/>
            <person name="Ng W.-L."/>
            <person name="Kazmierczak K.M."/>
            <person name="Andrzejewski T.M."/>
            <person name="Davidsen T.M."/>
            <person name="Wayne K.J."/>
            <person name="Tettelin H."/>
            <person name="Glass J.I."/>
            <person name="Rusch D."/>
            <person name="Podicherti R."/>
            <person name="Tsui H.-C.T."/>
            <person name="Winkler M.E."/>
        </authorList>
    </citation>
    <scope>NUCLEOTIDE SEQUENCE</scope>
</reference>
<dbReference type="PANTHER" id="PTHR36454">
    <property type="entry name" value="LMO2823 PROTEIN"/>
    <property type="match status" value="1"/>
</dbReference>
<evidence type="ECO:0000313" key="1">
    <source>
        <dbReference type="EMBL" id="SVB44834.1"/>
    </source>
</evidence>
<protein>
    <recommendedName>
        <fullName evidence="2">DUF1015 domain-containing protein</fullName>
    </recommendedName>
</protein>
<accession>A0A382E3Y0</accession>
<dbReference type="EMBL" id="UINC01042339">
    <property type="protein sequence ID" value="SVB44834.1"/>
    <property type="molecule type" value="Genomic_DNA"/>
</dbReference>